<evidence type="ECO:0000313" key="2">
    <source>
        <dbReference type="Proteomes" id="UP000515297"/>
    </source>
</evidence>
<gene>
    <name evidence="1" type="ORF">H4O24_17260</name>
</gene>
<accession>A0A7G6W0X6</accession>
<proteinExistence type="predicted"/>
<geneLocation type="plasmid" evidence="1 2">
    <name>plas1</name>
</geneLocation>
<dbReference type="InterPro" id="IPR007332">
    <property type="entry name" value="DUF411"/>
</dbReference>
<organism evidence="1 2">
    <name type="scientific">Croceicoccus marinus</name>
    <dbReference type="NCBI Taxonomy" id="450378"/>
    <lineage>
        <taxon>Bacteria</taxon>
        <taxon>Pseudomonadati</taxon>
        <taxon>Pseudomonadota</taxon>
        <taxon>Alphaproteobacteria</taxon>
        <taxon>Sphingomonadales</taxon>
        <taxon>Erythrobacteraceae</taxon>
        <taxon>Croceicoccus</taxon>
    </lineage>
</organism>
<sequence>MARLLRDKPTGVTGLAVAEMPLGSPGMEEGDQKQAYQVLAFGPLGQSIFNRYN</sequence>
<dbReference type="Proteomes" id="UP000515297">
    <property type="component" value="Plasmid plas1"/>
</dbReference>
<dbReference type="Pfam" id="PF04214">
    <property type="entry name" value="DUF411"/>
    <property type="match status" value="1"/>
</dbReference>
<dbReference type="AlphaFoldDB" id="A0A7G6W0X6"/>
<name>A0A7G6W0X6_9SPHN</name>
<keyword evidence="1" id="KW-0614">Plasmid</keyword>
<dbReference type="OrthoDB" id="14727at2"/>
<protein>
    <submittedName>
        <fullName evidence="1">Uncharacterized protein</fullName>
    </submittedName>
</protein>
<evidence type="ECO:0000313" key="1">
    <source>
        <dbReference type="EMBL" id="QNE07641.1"/>
    </source>
</evidence>
<reference evidence="1 2" key="1">
    <citation type="submission" date="2020-08" db="EMBL/GenBank/DDBJ databases">
        <authorList>
            <person name="Liu G."/>
            <person name="Sun C."/>
        </authorList>
    </citation>
    <scope>NUCLEOTIDE SEQUENCE [LARGE SCALE GENOMIC DNA]</scope>
    <source>
        <strain evidence="1 2">OT19</strain>
        <plasmid evidence="1 2">plas1</plasmid>
    </source>
</reference>
<dbReference type="EMBL" id="CP060053">
    <property type="protein sequence ID" value="QNE07641.1"/>
    <property type="molecule type" value="Genomic_DNA"/>
</dbReference>